<sequence length="174" mass="17950">MSDAEPRVLADTGGLVVTDDGRRVVVIDRQTGPASVLAFVLGVLAAVSLGFGVVALLGSVVAAPAAAGFIVAGLLAAAATWWLARRVLVRRSQPLGHCHPAAVLDRKLGLFSSSGGALMPLNEVRFERRLQLTSSSPKLVAVTPNGTRVLKRGSPFDGGIGDVHDVLNAVAQGR</sequence>
<dbReference type="Proteomes" id="UP001190466">
    <property type="component" value="Chromosome"/>
</dbReference>
<evidence type="ECO:0000313" key="2">
    <source>
        <dbReference type="EMBL" id="CAJ1583568.1"/>
    </source>
</evidence>
<organism evidence="2 3">
    <name type="scientific">[Mycobacterium] wendilense</name>
    <dbReference type="NCBI Taxonomy" id="3064284"/>
    <lineage>
        <taxon>Bacteria</taxon>
        <taxon>Bacillati</taxon>
        <taxon>Actinomycetota</taxon>
        <taxon>Actinomycetes</taxon>
        <taxon>Mycobacteriales</taxon>
        <taxon>Mycobacteriaceae</taxon>
        <taxon>Mycolicibacter</taxon>
    </lineage>
</organism>
<evidence type="ECO:0000313" key="3">
    <source>
        <dbReference type="Proteomes" id="UP001190466"/>
    </source>
</evidence>
<keyword evidence="3" id="KW-1185">Reference proteome</keyword>
<proteinExistence type="predicted"/>
<evidence type="ECO:0008006" key="4">
    <source>
        <dbReference type="Google" id="ProtNLM"/>
    </source>
</evidence>
<keyword evidence="1" id="KW-1133">Transmembrane helix</keyword>
<feature type="transmembrane region" description="Helical" evidence="1">
    <location>
        <begin position="36"/>
        <end position="57"/>
    </location>
</feature>
<dbReference type="RefSeq" id="WP_316510097.1">
    <property type="nucleotide sequence ID" value="NZ_OY726395.1"/>
</dbReference>
<name>A0ABM9MEV0_9MYCO</name>
<protein>
    <recommendedName>
        <fullName evidence="4">PH domain-containing protein</fullName>
    </recommendedName>
</protein>
<feature type="transmembrane region" description="Helical" evidence="1">
    <location>
        <begin position="63"/>
        <end position="84"/>
    </location>
</feature>
<keyword evidence="1" id="KW-0472">Membrane</keyword>
<reference evidence="2 3" key="1">
    <citation type="submission" date="2023-08" db="EMBL/GenBank/DDBJ databases">
        <authorList>
            <person name="Folkvardsen B D."/>
            <person name="Norman A."/>
        </authorList>
    </citation>
    <scope>NUCLEOTIDE SEQUENCE [LARGE SCALE GENOMIC DNA]</scope>
    <source>
        <strain evidence="2 3">Mu0050</strain>
    </source>
</reference>
<keyword evidence="1" id="KW-0812">Transmembrane</keyword>
<gene>
    <name evidence="2" type="ORF">MU0050_002687</name>
</gene>
<accession>A0ABM9MEV0</accession>
<evidence type="ECO:0000256" key="1">
    <source>
        <dbReference type="SAM" id="Phobius"/>
    </source>
</evidence>
<dbReference type="EMBL" id="OY726395">
    <property type="protein sequence ID" value="CAJ1583568.1"/>
    <property type="molecule type" value="Genomic_DNA"/>
</dbReference>